<feature type="transmembrane region" description="Helical" evidence="8">
    <location>
        <begin position="345"/>
        <end position="366"/>
    </location>
</feature>
<dbReference type="GO" id="GO:0042147">
    <property type="term" value="P:retrograde transport, endosome to Golgi"/>
    <property type="evidence" value="ECO:0007669"/>
    <property type="project" value="TreeGrafter"/>
</dbReference>
<dbReference type="AlphaFoldDB" id="A0A165M9M3"/>
<feature type="transmembrane region" description="Helical" evidence="8">
    <location>
        <begin position="268"/>
        <end position="287"/>
    </location>
</feature>
<keyword evidence="6 8" id="KW-0472">Membrane</keyword>
<dbReference type="GO" id="GO:0005794">
    <property type="term" value="C:Golgi apparatus"/>
    <property type="evidence" value="ECO:0007669"/>
    <property type="project" value="TreeGrafter"/>
</dbReference>
<dbReference type="Pfam" id="PF06814">
    <property type="entry name" value="GOST_TM"/>
    <property type="match status" value="1"/>
</dbReference>
<evidence type="ECO:0000256" key="2">
    <source>
        <dbReference type="ARBA" id="ARBA00007883"/>
    </source>
</evidence>
<feature type="signal peptide" evidence="9">
    <location>
        <begin position="1"/>
        <end position="19"/>
    </location>
</feature>
<comment type="subcellular location">
    <subcellularLocation>
        <location evidence="1">Membrane</location>
        <topology evidence="1">Multi-pass membrane protein</topology>
    </subcellularLocation>
</comment>
<feature type="transmembrane region" description="Helical" evidence="8">
    <location>
        <begin position="460"/>
        <end position="479"/>
    </location>
</feature>
<dbReference type="InterPro" id="IPR009637">
    <property type="entry name" value="GPR107/GPR108-like"/>
</dbReference>
<evidence type="ECO:0000256" key="6">
    <source>
        <dbReference type="ARBA" id="ARBA00023136"/>
    </source>
</evidence>
<feature type="region of interest" description="Disordered" evidence="7">
    <location>
        <begin position="129"/>
        <end position="161"/>
    </location>
</feature>
<evidence type="ECO:0000256" key="9">
    <source>
        <dbReference type="SAM" id="SignalP"/>
    </source>
</evidence>
<dbReference type="Proteomes" id="UP000077266">
    <property type="component" value="Unassembled WGS sequence"/>
</dbReference>
<dbReference type="InterPro" id="IPR053938">
    <property type="entry name" value="PTM1-like_N"/>
</dbReference>
<feature type="domain" description="GOST seven transmembrane" evidence="10">
    <location>
        <begin position="232"/>
        <end position="485"/>
    </location>
</feature>
<dbReference type="GO" id="GO:0005829">
    <property type="term" value="C:cytosol"/>
    <property type="evidence" value="ECO:0007669"/>
    <property type="project" value="GOC"/>
</dbReference>
<keyword evidence="5 8" id="KW-1133">Transmembrane helix</keyword>
<feature type="chain" id="PRO_5007862387" description="Integral membrane protein" evidence="9">
    <location>
        <begin position="20"/>
        <end position="585"/>
    </location>
</feature>
<feature type="compositionally biased region" description="Basic and acidic residues" evidence="7">
    <location>
        <begin position="525"/>
        <end position="534"/>
    </location>
</feature>
<evidence type="ECO:0000313" key="12">
    <source>
        <dbReference type="EMBL" id="KZV98956.1"/>
    </source>
</evidence>
<dbReference type="FunCoup" id="A0A165M9M3">
    <property type="interactions" value="464"/>
</dbReference>
<dbReference type="STRING" id="1314781.A0A165M9M3"/>
<dbReference type="PANTHER" id="PTHR21229:SF1">
    <property type="entry name" value="GH17801P"/>
    <property type="match status" value="1"/>
</dbReference>
<keyword evidence="3 8" id="KW-0812">Transmembrane</keyword>
<evidence type="ECO:0000259" key="11">
    <source>
        <dbReference type="Pfam" id="PF21902"/>
    </source>
</evidence>
<dbReference type="PANTHER" id="PTHR21229">
    <property type="entry name" value="LUNG SEVEN TRANSMEMBRANE RECEPTOR"/>
    <property type="match status" value="1"/>
</dbReference>
<feature type="domain" description="PTM1-like N-terminal" evidence="11">
    <location>
        <begin position="31"/>
        <end position="117"/>
    </location>
</feature>
<evidence type="ECO:0000256" key="7">
    <source>
        <dbReference type="SAM" id="MobiDB-lite"/>
    </source>
</evidence>
<feature type="transmembrane region" description="Helical" evidence="8">
    <location>
        <begin position="418"/>
        <end position="440"/>
    </location>
</feature>
<dbReference type="InParanoid" id="A0A165M9M3"/>
<proteinExistence type="inferred from homology"/>
<evidence type="ECO:0000256" key="5">
    <source>
        <dbReference type="ARBA" id="ARBA00022989"/>
    </source>
</evidence>
<organism evidence="12 13">
    <name type="scientific">Exidia glandulosa HHB12029</name>
    <dbReference type="NCBI Taxonomy" id="1314781"/>
    <lineage>
        <taxon>Eukaryota</taxon>
        <taxon>Fungi</taxon>
        <taxon>Dikarya</taxon>
        <taxon>Basidiomycota</taxon>
        <taxon>Agaricomycotina</taxon>
        <taxon>Agaricomycetes</taxon>
        <taxon>Auriculariales</taxon>
        <taxon>Exidiaceae</taxon>
        <taxon>Exidia</taxon>
    </lineage>
</organism>
<feature type="compositionally biased region" description="Basic and acidic residues" evidence="7">
    <location>
        <begin position="569"/>
        <end position="585"/>
    </location>
</feature>
<reference evidence="12 13" key="1">
    <citation type="journal article" date="2016" name="Mol. Biol. Evol.">
        <title>Comparative Genomics of Early-Diverging Mushroom-Forming Fungi Provides Insights into the Origins of Lignocellulose Decay Capabilities.</title>
        <authorList>
            <person name="Nagy L.G."/>
            <person name="Riley R."/>
            <person name="Tritt A."/>
            <person name="Adam C."/>
            <person name="Daum C."/>
            <person name="Floudas D."/>
            <person name="Sun H."/>
            <person name="Yadav J.S."/>
            <person name="Pangilinan J."/>
            <person name="Larsson K.H."/>
            <person name="Matsuura K."/>
            <person name="Barry K."/>
            <person name="Labutti K."/>
            <person name="Kuo R."/>
            <person name="Ohm R.A."/>
            <person name="Bhattacharya S.S."/>
            <person name="Shirouzu T."/>
            <person name="Yoshinaga Y."/>
            <person name="Martin F.M."/>
            <person name="Grigoriev I.V."/>
            <person name="Hibbett D.S."/>
        </authorList>
    </citation>
    <scope>NUCLEOTIDE SEQUENCE [LARGE SCALE GENOMIC DNA]</scope>
    <source>
        <strain evidence="12 13">HHB12029</strain>
    </source>
</reference>
<feature type="transmembrane region" description="Helical" evidence="8">
    <location>
        <begin position="299"/>
        <end position="324"/>
    </location>
</feature>
<keyword evidence="13" id="KW-1185">Reference proteome</keyword>
<name>A0A165M9M3_EXIGL</name>
<evidence type="ECO:0000313" key="13">
    <source>
        <dbReference type="Proteomes" id="UP000077266"/>
    </source>
</evidence>
<sequence>MRITRSLAGALPLVASALAFEVPISHTQEAKQVCSGMWGGDNAYINLTFFPQNSAGQVAVVIYNWDDVEYLGRASSEPDQPPVYICTSRAVLEGLCRQADLGHFILDLPPGKTQTQTSIWSASIAFHPPTSRRQTSESATPTSTATATATPTAAAPAQTQIVGGGDAGRTMYYSSPIEYAVRKTGYYCVATVPVTVQRGARQDEADVVHGSYAGVVLFKNTFDGKLPATDYPKIYLYLALFLVYTILGAGWGWLCYKHSQDLLPIQNYISSLAGFLVIEMVAHWGYYRYLNAHGGGVSSTVFLIVVAILDAGRNALSFFLLLIVSLGLSVVRPSLGNATMRKCQLLAGAHFIFGMLYAIGIVELQLEQTPALVLLLFVIPLAFTLSTFLLWIMYALNGTIMQLAQRKQRFKLGMFKRLYWVLVGAVVVIMIFFVVSSMAFSNRMAEDYAANAWQSRWWLLDGWLALLYLVVFATIAYIWRPSENNARLAMSDELAQDEEEAEDYDMAALEDRMKGEDGEDDDDADQHTLVENGRRGRNSLGDDGVVFEIGDQDSDEEEEAHKRRQGRLSGEEATRLMREGGDRNV</sequence>
<evidence type="ECO:0000259" key="10">
    <source>
        <dbReference type="Pfam" id="PF06814"/>
    </source>
</evidence>
<evidence type="ECO:0000256" key="4">
    <source>
        <dbReference type="ARBA" id="ARBA00022729"/>
    </source>
</evidence>
<evidence type="ECO:0000256" key="8">
    <source>
        <dbReference type="SAM" id="Phobius"/>
    </source>
</evidence>
<dbReference type="Pfam" id="PF21902">
    <property type="entry name" value="PTM1-like_N"/>
    <property type="match status" value="1"/>
</dbReference>
<accession>A0A165M9M3</accession>
<feature type="region of interest" description="Disordered" evidence="7">
    <location>
        <begin position="514"/>
        <end position="585"/>
    </location>
</feature>
<dbReference type="GO" id="GO:0016020">
    <property type="term" value="C:membrane"/>
    <property type="evidence" value="ECO:0007669"/>
    <property type="project" value="UniProtKB-SubCell"/>
</dbReference>
<dbReference type="EMBL" id="KV425913">
    <property type="protein sequence ID" value="KZV98956.1"/>
    <property type="molecule type" value="Genomic_DNA"/>
</dbReference>
<protein>
    <recommendedName>
        <fullName evidence="14">Integral membrane protein</fullName>
    </recommendedName>
</protein>
<evidence type="ECO:0008006" key="14">
    <source>
        <dbReference type="Google" id="ProtNLM"/>
    </source>
</evidence>
<dbReference type="InterPro" id="IPR053937">
    <property type="entry name" value="GOST_TM"/>
</dbReference>
<comment type="similarity">
    <text evidence="2">Belongs to the LU7TM family.</text>
</comment>
<evidence type="ECO:0000256" key="1">
    <source>
        <dbReference type="ARBA" id="ARBA00004141"/>
    </source>
</evidence>
<evidence type="ECO:0000256" key="3">
    <source>
        <dbReference type="ARBA" id="ARBA00022692"/>
    </source>
</evidence>
<keyword evidence="4 9" id="KW-0732">Signal</keyword>
<dbReference type="OrthoDB" id="19932at2759"/>
<feature type="transmembrane region" description="Helical" evidence="8">
    <location>
        <begin position="372"/>
        <end position="397"/>
    </location>
</feature>
<feature type="transmembrane region" description="Helical" evidence="8">
    <location>
        <begin position="234"/>
        <end position="256"/>
    </location>
</feature>
<feature type="compositionally biased region" description="Low complexity" evidence="7">
    <location>
        <begin position="136"/>
        <end position="160"/>
    </location>
</feature>
<gene>
    <name evidence="12" type="ORF">EXIGLDRAFT_606316</name>
</gene>